<reference evidence="1 2" key="1">
    <citation type="journal article" date="2016" name="Mol. Biol. Evol.">
        <title>Comparative Genomics of Early-Diverging Mushroom-Forming Fungi Provides Insights into the Origins of Lignocellulose Decay Capabilities.</title>
        <authorList>
            <person name="Nagy L.G."/>
            <person name="Riley R."/>
            <person name="Tritt A."/>
            <person name="Adam C."/>
            <person name="Daum C."/>
            <person name="Floudas D."/>
            <person name="Sun H."/>
            <person name="Yadav J.S."/>
            <person name="Pangilinan J."/>
            <person name="Larsson K.H."/>
            <person name="Matsuura K."/>
            <person name="Barry K."/>
            <person name="Labutti K."/>
            <person name="Kuo R."/>
            <person name="Ohm R.A."/>
            <person name="Bhattacharya S.S."/>
            <person name="Shirouzu T."/>
            <person name="Yoshinaga Y."/>
            <person name="Martin F.M."/>
            <person name="Grigoriev I.V."/>
            <person name="Hibbett D.S."/>
        </authorList>
    </citation>
    <scope>NUCLEOTIDE SEQUENCE [LARGE SCALE GENOMIC DNA]</scope>
    <source>
        <strain evidence="1 2">TUFC12733</strain>
    </source>
</reference>
<accession>A0A167G3Z3</accession>
<dbReference type="EMBL" id="KV417351">
    <property type="protein sequence ID" value="KZO90143.1"/>
    <property type="molecule type" value="Genomic_DNA"/>
</dbReference>
<proteinExistence type="predicted"/>
<evidence type="ECO:0000313" key="2">
    <source>
        <dbReference type="Proteomes" id="UP000076738"/>
    </source>
</evidence>
<sequence>MYGDVVHLPPHGSSLPLAHAPVRLSVSPGADPRQMAVPLTLNCPPSFKYPQPVEPG</sequence>
<protein>
    <submittedName>
        <fullName evidence="1">Uncharacterized protein</fullName>
    </submittedName>
</protein>
<dbReference type="Proteomes" id="UP000076738">
    <property type="component" value="Unassembled WGS sequence"/>
</dbReference>
<gene>
    <name evidence="1" type="ORF">CALVIDRAFT_542983</name>
</gene>
<name>A0A167G3Z3_CALVF</name>
<dbReference type="AlphaFoldDB" id="A0A167G3Z3"/>
<evidence type="ECO:0000313" key="1">
    <source>
        <dbReference type="EMBL" id="KZO90143.1"/>
    </source>
</evidence>
<keyword evidence="2" id="KW-1185">Reference proteome</keyword>
<organism evidence="1 2">
    <name type="scientific">Calocera viscosa (strain TUFC12733)</name>
    <dbReference type="NCBI Taxonomy" id="1330018"/>
    <lineage>
        <taxon>Eukaryota</taxon>
        <taxon>Fungi</taxon>
        <taxon>Dikarya</taxon>
        <taxon>Basidiomycota</taxon>
        <taxon>Agaricomycotina</taxon>
        <taxon>Dacrymycetes</taxon>
        <taxon>Dacrymycetales</taxon>
        <taxon>Dacrymycetaceae</taxon>
        <taxon>Calocera</taxon>
    </lineage>
</organism>